<dbReference type="AlphaFoldDB" id="A0A8X6QE69"/>
<accession>A0A8X6QE69</accession>
<name>A0A8X6QE69_NEPPI</name>
<dbReference type="InterPro" id="IPR036397">
    <property type="entry name" value="RNaseH_sf"/>
</dbReference>
<evidence type="ECO:0000259" key="1">
    <source>
        <dbReference type="PROSITE" id="PS50994"/>
    </source>
</evidence>
<dbReference type="EMBL" id="BMAW01127590">
    <property type="protein sequence ID" value="GFU21798.1"/>
    <property type="molecule type" value="Genomic_DNA"/>
</dbReference>
<proteinExistence type="predicted"/>
<gene>
    <name evidence="2" type="primary">AVEN_174778_1</name>
    <name evidence="2" type="ORF">NPIL_222011</name>
</gene>
<evidence type="ECO:0000313" key="2">
    <source>
        <dbReference type="EMBL" id="GFU21798.1"/>
    </source>
</evidence>
<evidence type="ECO:0000313" key="3">
    <source>
        <dbReference type="Proteomes" id="UP000887013"/>
    </source>
</evidence>
<dbReference type="InterPro" id="IPR012337">
    <property type="entry name" value="RNaseH-like_sf"/>
</dbReference>
<keyword evidence="3" id="KW-1185">Reference proteome</keyword>
<dbReference type="Gene3D" id="3.30.420.10">
    <property type="entry name" value="Ribonuclease H-like superfamily/Ribonuclease H"/>
    <property type="match status" value="1"/>
</dbReference>
<organism evidence="2 3">
    <name type="scientific">Nephila pilipes</name>
    <name type="common">Giant wood spider</name>
    <name type="synonym">Nephila maculata</name>
    <dbReference type="NCBI Taxonomy" id="299642"/>
    <lineage>
        <taxon>Eukaryota</taxon>
        <taxon>Metazoa</taxon>
        <taxon>Ecdysozoa</taxon>
        <taxon>Arthropoda</taxon>
        <taxon>Chelicerata</taxon>
        <taxon>Arachnida</taxon>
        <taxon>Araneae</taxon>
        <taxon>Araneomorphae</taxon>
        <taxon>Entelegynae</taxon>
        <taxon>Araneoidea</taxon>
        <taxon>Nephilidae</taxon>
        <taxon>Nephila</taxon>
    </lineage>
</organism>
<dbReference type="PANTHER" id="PTHR37984:SF15">
    <property type="entry name" value="INTEGRASE CATALYTIC DOMAIN-CONTAINING PROTEIN"/>
    <property type="match status" value="1"/>
</dbReference>
<dbReference type="InterPro" id="IPR050951">
    <property type="entry name" value="Retrovirus_Pol_polyprotein"/>
</dbReference>
<dbReference type="PANTHER" id="PTHR37984">
    <property type="entry name" value="PROTEIN CBG26694"/>
    <property type="match status" value="1"/>
</dbReference>
<protein>
    <submittedName>
        <fullName evidence="2">Integrase catalytic domain-containing protein</fullName>
    </submittedName>
</protein>
<dbReference type="Pfam" id="PF00665">
    <property type="entry name" value="rve"/>
    <property type="match status" value="1"/>
</dbReference>
<comment type="caution">
    <text evidence="2">The sequence shown here is derived from an EMBL/GenBank/DDBJ whole genome shotgun (WGS) entry which is preliminary data.</text>
</comment>
<dbReference type="Proteomes" id="UP000887013">
    <property type="component" value="Unassembled WGS sequence"/>
</dbReference>
<dbReference type="GO" id="GO:0003676">
    <property type="term" value="F:nucleic acid binding"/>
    <property type="evidence" value="ECO:0007669"/>
    <property type="project" value="InterPro"/>
</dbReference>
<dbReference type="InterPro" id="IPR001584">
    <property type="entry name" value="Integrase_cat-core"/>
</dbReference>
<dbReference type="GO" id="GO:0015074">
    <property type="term" value="P:DNA integration"/>
    <property type="evidence" value="ECO:0007669"/>
    <property type="project" value="InterPro"/>
</dbReference>
<sequence length="218" mass="24690">MTEHPSYGQKTILLHLRSAKKIWQRPQSCTILQQMHYLPSCWFLFNFPSTTTSPNGQPPVTLHCDVSTDRIRPFEPEFVRREIFNNMLVLSHPGIKASLKLYLGIQEARSENSSNQALDSSIHIDLVGSLPPSEGFRSCLTCVDQFSKWPEVFPQVEISTEAVYTGWVSRFGPPLRLTTDQGTQFESCLFEALSKFLGTKKQHTTPYHPAKSRGFIGS</sequence>
<dbReference type="SUPFAM" id="SSF53098">
    <property type="entry name" value="Ribonuclease H-like"/>
    <property type="match status" value="1"/>
</dbReference>
<dbReference type="OrthoDB" id="6431229at2759"/>
<reference evidence="2" key="1">
    <citation type="submission" date="2020-08" db="EMBL/GenBank/DDBJ databases">
        <title>Multicomponent nature underlies the extraordinary mechanical properties of spider dragline silk.</title>
        <authorList>
            <person name="Kono N."/>
            <person name="Nakamura H."/>
            <person name="Mori M."/>
            <person name="Yoshida Y."/>
            <person name="Ohtoshi R."/>
            <person name="Malay A.D."/>
            <person name="Moran D.A.P."/>
            <person name="Tomita M."/>
            <person name="Numata K."/>
            <person name="Arakawa K."/>
        </authorList>
    </citation>
    <scope>NUCLEOTIDE SEQUENCE</scope>
</reference>
<dbReference type="PROSITE" id="PS50994">
    <property type="entry name" value="INTEGRASE"/>
    <property type="match status" value="1"/>
</dbReference>
<feature type="domain" description="Integrase catalytic" evidence="1">
    <location>
        <begin position="113"/>
        <end position="218"/>
    </location>
</feature>